<name>A0A6J4P4M9_9ACTN</name>
<gene>
    <name evidence="1" type="ORF">AVDCRST_MAG78-3</name>
</gene>
<protein>
    <submittedName>
        <fullName evidence="1">Uncharacterized protein</fullName>
    </submittedName>
</protein>
<accession>A0A6J4P4M9</accession>
<dbReference type="EMBL" id="CADCVB010000001">
    <property type="protein sequence ID" value="CAA9404272.1"/>
    <property type="molecule type" value="Genomic_DNA"/>
</dbReference>
<dbReference type="AlphaFoldDB" id="A0A6J4P4M9"/>
<dbReference type="Pfam" id="PF20120">
    <property type="entry name" value="DUF6510"/>
    <property type="match status" value="1"/>
</dbReference>
<dbReference type="InterPro" id="IPR045423">
    <property type="entry name" value="DUF6510"/>
</dbReference>
<sequence length="91" mass="9924">MDEKLRLDGNAAAGTLGEVFSFEVTTAEYACEGCGRTDRIGAAMVYEVRGLGIIVRCPGCDNALIRLAHNRGRYRVDLRGIRHLQVEEVAG</sequence>
<reference evidence="1" key="1">
    <citation type="submission" date="2020-02" db="EMBL/GenBank/DDBJ databases">
        <authorList>
            <person name="Meier V. D."/>
        </authorList>
    </citation>
    <scope>NUCLEOTIDE SEQUENCE</scope>
    <source>
        <strain evidence="1">AVDCRST_MAG78</strain>
    </source>
</reference>
<proteinExistence type="predicted"/>
<organism evidence="1">
    <name type="scientific">uncultured Rubrobacteraceae bacterium</name>
    <dbReference type="NCBI Taxonomy" id="349277"/>
    <lineage>
        <taxon>Bacteria</taxon>
        <taxon>Bacillati</taxon>
        <taxon>Actinomycetota</taxon>
        <taxon>Rubrobacteria</taxon>
        <taxon>Rubrobacterales</taxon>
        <taxon>Rubrobacteraceae</taxon>
        <taxon>environmental samples</taxon>
    </lineage>
</organism>
<evidence type="ECO:0000313" key="1">
    <source>
        <dbReference type="EMBL" id="CAA9404272.1"/>
    </source>
</evidence>